<accession>A0AAV4RA82</accession>
<keyword evidence="2" id="KW-1185">Reference proteome</keyword>
<reference evidence="1 2" key="1">
    <citation type="submission" date="2021-06" db="EMBL/GenBank/DDBJ databases">
        <title>Caerostris extrusa draft genome.</title>
        <authorList>
            <person name="Kono N."/>
            <person name="Arakawa K."/>
        </authorList>
    </citation>
    <scope>NUCLEOTIDE SEQUENCE [LARGE SCALE GENOMIC DNA]</scope>
</reference>
<dbReference type="Proteomes" id="UP001054945">
    <property type="component" value="Unassembled WGS sequence"/>
</dbReference>
<evidence type="ECO:0000313" key="2">
    <source>
        <dbReference type="Proteomes" id="UP001054945"/>
    </source>
</evidence>
<dbReference type="AlphaFoldDB" id="A0AAV4RA82"/>
<gene>
    <name evidence="1" type="ORF">CEXT_778021</name>
</gene>
<organism evidence="1 2">
    <name type="scientific">Caerostris extrusa</name>
    <name type="common">Bark spider</name>
    <name type="synonym">Caerostris bankana</name>
    <dbReference type="NCBI Taxonomy" id="172846"/>
    <lineage>
        <taxon>Eukaryota</taxon>
        <taxon>Metazoa</taxon>
        <taxon>Ecdysozoa</taxon>
        <taxon>Arthropoda</taxon>
        <taxon>Chelicerata</taxon>
        <taxon>Arachnida</taxon>
        <taxon>Araneae</taxon>
        <taxon>Araneomorphae</taxon>
        <taxon>Entelegynae</taxon>
        <taxon>Araneoidea</taxon>
        <taxon>Araneidae</taxon>
        <taxon>Caerostris</taxon>
    </lineage>
</organism>
<comment type="caution">
    <text evidence="1">The sequence shown here is derived from an EMBL/GenBank/DDBJ whole genome shotgun (WGS) entry which is preliminary data.</text>
</comment>
<dbReference type="EMBL" id="BPLR01007526">
    <property type="protein sequence ID" value="GIY17571.1"/>
    <property type="molecule type" value="Genomic_DNA"/>
</dbReference>
<evidence type="ECO:0008006" key="3">
    <source>
        <dbReference type="Google" id="ProtNLM"/>
    </source>
</evidence>
<protein>
    <recommendedName>
        <fullName evidence="3">LAGLIDADG homing endonuclease</fullName>
    </recommendedName>
</protein>
<proteinExistence type="predicted"/>
<name>A0AAV4RA82_CAEEX</name>
<evidence type="ECO:0000313" key="1">
    <source>
        <dbReference type="EMBL" id="GIY17571.1"/>
    </source>
</evidence>
<sequence>MKTQSQNCPLNERFARHPLTFGWAFYSASRVPFQPKSIVHRIRVTFKVVDKPSLFQLENESLKCPHLKGLKRLISVKDHFPDLQKIKKNSVYNKDI</sequence>